<dbReference type="OrthoDB" id="1470350at2759"/>
<name>A0A8K1CM50_PYTOL</name>
<evidence type="ECO:0000256" key="2">
    <source>
        <dbReference type="ARBA" id="ARBA00022723"/>
    </source>
</evidence>
<protein>
    <recommendedName>
        <fullName evidence="7">Cytochrome P450</fullName>
    </recommendedName>
</protein>
<dbReference type="EMBL" id="SPLM01000037">
    <property type="protein sequence ID" value="TMW65599.1"/>
    <property type="molecule type" value="Genomic_DNA"/>
</dbReference>
<comment type="similarity">
    <text evidence="1">Belongs to the cytochrome P450 family.</text>
</comment>
<dbReference type="Pfam" id="PF00067">
    <property type="entry name" value="p450"/>
    <property type="match status" value="1"/>
</dbReference>
<proteinExistence type="inferred from homology"/>
<organism evidence="5 6">
    <name type="scientific">Pythium oligandrum</name>
    <name type="common">Mycoparasitic fungus</name>
    <dbReference type="NCBI Taxonomy" id="41045"/>
    <lineage>
        <taxon>Eukaryota</taxon>
        <taxon>Sar</taxon>
        <taxon>Stramenopiles</taxon>
        <taxon>Oomycota</taxon>
        <taxon>Peronosporomycetes</taxon>
        <taxon>Pythiales</taxon>
        <taxon>Pythiaceae</taxon>
        <taxon>Pythium</taxon>
    </lineage>
</organism>
<dbReference type="SUPFAM" id="SSF48264">
    <property type="entry name" value="Cytochrome P450"/>
    <property type="match status" value="1"/>
</dbReference>
<evidence type="ECO:0000313" key="6">
    <source>
        <dbReference type="Proteomes" id="UP000794436"/>
    </source>
</evidence>
<dbReference type="PANTHER" id="PTHR24296">
    <property type="entry name" value="CYTOCHROME P450"/>
    <property type="match status" value="1"/>
</dbReference>
<dbReference type="AlphaFoldDB" id="A0A8K1CM50"/>
<evidence type="ECO:0000313" key="5">
    <source>
        <dbReference type="EMBL" id="TMW65599.1"/>
    </source>
</evidence>
<evidence type="ECO:0000256" key="3">
    <source>
        <dbReference type="ARBA" id="ARBA00023002"/>
    </source>
</evidence>
<comment type="caution">
    <text evidence="5">The sequence shown here is derived from an EMBL/GenBank/DDBJ whole genome shotgun (WGS) entry which is preliminary data.</text>
</comment>
<evidence type="ECO:0000256" key="4">
    <source>
        <dbReference type="ARBA" id="ARBA00023004"/>
    </source>
</evidence>
<dbReference type="Proteomes" id="UP000794436">
    <property type="component" value="Unassembled WGS sequence"/>
</dbReference>
<dbReference type="GO" id="GO:0005506">
    <property type="term" value="F:iron ion binding"/>
    <property type="evidence" value="ECO:0007669"/>
    <property type="project" value="InterPro"/>
</dbReference>
<keyword evidence="4" id="KW-0408">Iron</keyword>
<keyword evidence="3" id="KW-0560">Oxidoreductase</keyword>
<dbReference type="GO" id="GO:0004497">
    <property type="term" value="F:monooxygenase activity"/>
    <property type="evidence" value="ECO:0007669"/>
    <property type="project" value="InterPro"/>
</dbReference>
<reference evidence="5" key="1">
    <citation type="submission" date="2019-03" db="EMBL/GenBank/DDBJ databases">
        <title>Long read genome sequence of the mycoparasitic Pythium oligandrum ATCC 38472 isolated from sugarbeet rhizosphere.</title>
        <authorList>
            <person name="Gaulin E."/>
        </authorList>
    </citation>
    <scope>NUCLEOTIDE SEQUENCE</scope>
    <source>
        <strain evidence="5">ATCC 38472_TT</strain>
    </source>
</reference>
<evidence type="ECO:0000256" key="1">
    <source>
        <dbReference type="ARBA" id="ARBA00010617"/>
    </source>
</evidence>
<evidence type="ECO:0008006" key="7">
    <source>
        <dbReference type="Google" id="ProtNLM"/>
    </source>
</evidence>
<dbReference type="GO" id="GO:0020037">
    <property type="term" value="F:heme binding"/>
    <property type="evidence" value="ECO:0007669"/>
    <property type="project" value="InterPro"/>
</dbReference>
<dbReference type="InterPro" id="IPR001128">
    <property type="entry name" value="Cyt_P450"/>
</dbReference>
<keyword evidence="2" id="KW-0479">Metal-binding</keyword>
<dbReference type="Gene3D" id="1.10.630.10">
    <property type="entry name" value="Cytochrome P450"/>
    <property type="match status" value="1"/>
</dbReference>
<sequence>MYDSQALLRVSTDPRALTVLAGVIIAATLGHWTSEKLAKARDDSQVNLRHVPMPASTLPLLGNLVDVVQHAHVYHDWVLQYCRAFQFAPWKYRMALNKEVIVLAFPEAIEDVMVRHFSDFPKGERQNYLTEPIFSDGVLGSDGEKWLHQRKIAAKFFTAKTLRVLMSRSVQKGLLEVQQVLAKHQASGEEVD</sequence>
<gene>
    <name evidence="5" type="ORF">Poli38472_008241</name>
</gene>
<keyword evidence="6" id="KW-1185">Reference proteome</keyword>
<accession>A0A8K1CM50</accession>
<dbReference type="GO" id="GO:0016705">
    <property type="term" value="F:oxidoreductase activity, acting on paired donors, with incorporation or reduction of molecular oxygen"/>
    <property type="evidence" value="ECO:0007669"/>
    <property type="project" value="InterPro"/>
</dbReference>
<dbReference type="InterPro" id="IPR036396">
    <property type="entry name" value="Cyt_P450_sf"/>
</dbReference>